<sequence length="110" mass="12215">MFVVVLIFIGTALKSQQTLEGLEFQRLLDILQQGQASVHFSPPQARWHQIRVQIRSKPGANLKPKYFRQSELRKLVSPDTGLARVVFADAAAFSSSASKTSAITPRSNSF</sequence>
<reference evidence="3" key="1">
    <citation type="submission" date="2016-11" db="UniProtKB">
        <authorList>
            <consortium name="WormBaseParasite"/>
        </authorList>
    </citation>
    <scope>IDENTIFICATION</scope>
</reference>
<evidence type="ECO:0000313" key="2">
    <source>
        <dbReference type="Proteomes" id="UP000095280"/>
    </source>
</evidence>
<name>A0A1I8JMI8_9PLAT</name>
<proteinExistence type="predicted"/>
<evidence type="ECO:0000313" key="3">
    <source>
        <dbReference type="WBParaSite" id="snap_masked-unitig_25922-processed-gene-0.0-mRNA-1"/>
    </source>
</evidence>
<evidence type="ECO:0000256" key="1">
    <source>
        <dbReference type="SAM" id="SignalP"/>
    </source>
</evidence>
<dbReference type="AlphaFoldDB" id="A0A1I8JMI8"/>
<protein>
    <submittedName>
        <fullName evidence="3">FtsH_ext domain-containing protein</fullName>
    </submittedName>
</protein>
<feature type="signal peptide" evidence="1">
    <location>
        <begin position="1"/>
        <end position="15"/>
    </location>
</feature>
<dbReference type="Proteomes" id="UP000095280">
    <property type="component" value="Unplaced"/>
</dbReference>
<dbReference type="WBParaSite" id="snap_masked-unitig_25922-processed-gene-0.0-mRNA-1">
    <property type="protein sequence ID" value="snap_masked-unitig_25922-processed-gene-0.0-mRNA-1"/>
    <property type="gene ID" value="snap_masked-unitig_25922-processed-gene-0.0"/>
</dbReference>
<organism evidence="2 3">
    <name type="scientific">Macrostomum lignano</name>
    <dbReference type="NCBI Taxonomy" id="282301"/>
    <lineage>
        <taxon>Eukaryota</taxon>
        <taxon>Metazoa</taxon>
        <taxon>Spiralia</taxon>
        <taxon>Lophotrochozoa</taxon>
        <taxon>Platyhelminthes</taxon>
        <taxon>Rhabditophora</taxon>
        <taxon>Macrostomorpha</taxon>
        <taxon>Macrostomida</taxon>
        <taxon>Macrostomidae</taxon>
        <taxon>Macrostomum</taxon>
    </lineage>
</organism>
<keyword evidence="2" id="KW-1185">Reference proteome</keyword>
<keyword evidence="1" id="KW-0732">Signal</keyword>
<feature type="chain" id="PRO_5012904570" evidence="1">
    <location>
        <begin position="16"/>
        <end position="110"/>
    </location>
</feature>
<accession>A0A1I8JMI8</accession>